<dbReference type="RefSeq" id="WP_037509580.1">
    <property type="nucleotide sequence ID" value="NZ_CAIGKD010000014.1"/>
</dbReference>
<keyword evidence="1" id="KW-1133">Transmembrane helix</keyword>
<protein>
    <submittedName>
        <fullName evidence="3">Uncharacterized protein</fullName>
    </submittedName>
</protein>
<accession>A0A085K4E0</accession>
<name>A0A085K4E0_SPHYA</name>
<reference evidence="2 4" key="1">
    <citation type="submission" date="2018-10" db="EMBL/GenBank/DDBJ databases">
        <title>Characterization and genome analysis of a novel bacterium Sphingobium yanoikuyae SJTF8 capable of degrading PAHs.</title>
        <authorList>
            <person name="Yin C."/>
            <person name="Xiong W."/>
            <person name="Liang R."/>
        </authorList>
    </citation>
    <scope>NUCLEOTIDE SEQUENCE [LARGE SCALE GENOMIC DNA]</scope>
    <source>
        <strain evidence="2 4">SJTF8</strain>
    </source>
</reference>
<gene>
    <name evidence="2" type="ORF">EBF16_19920</name>
    <name evidence="3" type="ORF">N5J77_16725</name>
</gene>
<dbReference type="EMBL" id="JAOCKX010000024">
    <property type="protein sequence ID" value="MDH2132773.1"/>
    <property type="molecule type" value="Genomic_DNA"/>
</dbReference>
<evidence type="ECO:0000313" key="2">
    <source>
        <dbReference type="EMBL" id="AYO78951.1"/>
    </source>
</evidence>
<feature type="transmembrane region" description="Helical" evidence="1">
    <location>
        <begin position="106"/>
        <end position="126"/>
    </location>
</feature>
<reference evidence="3" key="2">
    <citation type="submission" date="2022-09" db="EMBL/GenBank/DDBJ databases">
        <title>Intensive care unit water sources are persistently colonized with multi-drug resistant bacteria and are the site of extensive horizontal gene transfer of antibiotic resistance genes.</title>
        <authorList>
            <person name="Diorio-Toth L."/>
        </authorList>
    </citation>
    <scope>NUCLEOTIDE SEQUENCE</scope>
    <source>
        <strain evidence="3">GD03659</strain>
    </source>
</reference>
<feature type="transmembrane region" description="Helical" evidence="1">
    <location>
        <begin position="56"/>
        <end position="75"/>
    </location>
</feature>
<feature type="transmembrane region" description="Helical" evidence="1">
    <location>
        <begin position="27"/>
        <end position="44"/>
    </location>
</feature>
<dbReference type="EMBL" id="CP033230">
    <property type="protein sequence ID" value="AYO78951.1"/>
    <property type="molecule type" value="Genomic_DNA"/>
</dbReference>
<evidence type="ECO:0000313" key="3">
    <source>
        <dbReference type="EMBL" id="MDH2132773.1"/>
    </source>
</evidence>
<organism evidence="3 5">
    <name type="scientific">Sphingobium yanoikuyae</name>
    <name type="common">Sphingomonas yanoikuyae</name>
    <dbReference type="NCBI Taxonomy" id="13690"/>
    <lineage>
        <taxon>Bacteria</taxon>
        <taxon>Pseudomonadati</taxon>
        <taxon>Pseudomonadota</taxon>
        <taxon>Alphaproteobacteria</taxon>
        <taxon>Sphingomonadales</taxon>
        <taxon>Sphingomonadaceae</taxon>
        <taxon>Sphingobium</taxon>
    </lineage>
</organism>
<dbReference type="Proteomes" id="UP001162318">
    <property type="component" value="Unassembled WGS sequence"/>
</dbReference>
<dbReference type="AlphaFoldDB" id="A0A085K4E0"/>
<dbReference type="Proteomes" id="UP000280708">
    <property type="component" value="Chromosome"/>
</dbReference>
<evidence type="ECO:0000313" key="4">
    <source>
        <dbReference type="Proteomes" id="UP000280708"/>
    </source>
</evidence>
<keyword evidence="1" id="KW-0812">Transmembrane</keyword>
<evidence type="ECO:0000313" key="5">
    <source>
        <dbReference type="Proteomes" id="UP001162318"/>
    </source>
</evidence>
<sequence>MILLAFLILSAICCSYALVRGGSPERLTAVIFLAGTFASIMISIHAPPPPEGFQSSIFLVDLAMLIALGAIMLFARRYWPMAITACQLLAVMGHVIRLLDPQIVPVLYWISTAFWAVPQMLFLAAATARHRSRLRRHGVDPAWSRRPAADHAG</sequence>
<evidence type="ECO:0000256" key="1">
    <source>
        <dbReference type="SAM" id="Phobius"/>
    </source>
</evidence>
<keyword evidence="1" id="KW-0472">Membrane</keyword>
<proteinExistence type="predicted"/>